<comment type="caution">
    <text evidence="2">The sequence shown here is derived from an EMBL/GenBank/DDBJ whole genome shotgun (WGS) entry which is preliminary data.</text>
</comment>
<dbReference type="PROSITE" id="PS51257">
    <property type="entry name" value="PROKAR_LIPOPROTEIN"/>
    <property type="match status" value="1"/>
</dbReference>
<dbReference type="OrthoDB" id="1068575at2"/>
<gene>
    <name evidence="2" type="ORF">HMPREF0658_1890</name>
</gene>
<reference evidence="2" key="1">
    <citation type="submission" date="2010-07" db="EMBL/GenBank/DDBJ databases">
        <authorList>
            <person name="Muzny D."/>
            <person name="Qin X."/>
            <person name="Deng J."/>
            <person name="Jiang H."/>
            <person name="Liu Y."/>
            <person name="Qu J."/>
            <person name="Song X.-Z."/>
            <person name="Zhang L."/>
            <person name="Thornton R."/>
            <person name="Coyle M."/>
            <person name="Francisco L."/>
            <person name="Jackson L."/>
            <person name="Javaid M."/>
            <person name="Korchina V."/>
            <person name="Kovar C."/>
            <person name="Mata R."/>
            <person name="Mathew T."/>
            <person name="Ngo R."/>
            <person name="Nguyen L."/>
            <person name="Nguyen N."/>
            <person name="Okwuonu G."/>
            <person name="Ongeri F."/>
            <person name="Pham C."/>
            <person name="Simmons D."/>
            <person name="Wilczek-Boney K."/>
            <person name="Hale W."/>
            <person name="Jakkamsetti A."/>
            <person name="Pham P."/>
            <person name="Ruth R."/>
            <person name="San Lucas F."/>
            <person name="Warren J."/>
            <person name="Zhang J."/>
            <person name="Zhao Z."/>
            <person name="Zhou C."/>
            <person name="Zhu D."/>
            <person name="Lee S."/>
            <person name="Bess C."/>
            <person name="Blankenburg K."/>
            <person name="Forbes L."/>
            <person name="Fu Q."/>
            <person name="Gubbala S."/>
            <person name="Hirani K."/>
            <person name="Jayaseelan J.C."/>
            <person name="Lara F."/>
            <person name="Munidasa M."/>
            <person name="Palculict T."/>
            <person name="Patil S."/>
            <person name="Pu L.-L."/>
            <person name="Saada N."/>
            <person name="Tang L."/>
            <person name="Weissenberger G."/>
            <person name="Zhu Y."/>
            <person name="Hemphill L."/>
            <person name="Shang Y."/>
            <person name="Youmans B."/>
            <person name="Ayvaz T."/>
            <person name="Ross M."/>
            <person name="Santibanez J."/>
            <person name="Aqrawi P."/>
            <person name="Gross S."/>
            <person name="Joshi V."/>
            <person name="Fowler G."/>
            <person name="Nazareth L."/>
            <person name="Reid J."/>
            <person name="Worley K."/>
            <person name="Petrosino J."/>
            <person name="Highlander S."/>
            <person name="Gibbs R."/>
        </authorList>
    </citation>
    <scope>NUCLEOTIDE SEQUENCE [LARGE SCALE GENOMIC DNA]</scope>
    <source>
        <strain evidence="2">DSM 16973</strain>
    </source>
</reference>
<dbReference type="EMBL" id="AEEI01000053">
    <property type="protein sequence ID" value="EFM01142.1"/>
    <property type="molecule type" value="Genomic_DNA"/>
</dbReference>
<dbReference type="HOGENOM" id="CLU_1033088_0_0_10"/>
<dbReference type="Proteomes" id="UP000004394">
    <property type="component" value="Unassembled WGS sequence"/>
</dbReference>
<feature type="domain" description="DUF4595" evidence="1">
    <location>
        <begin position="94"/>
        <end position="260"/>
    </location>
</feature>
<dbReference type="BioCyc" id="PMAR862515-HMP:GMOO-1916-MONOMER"/>
<accession>E0NUN5</accession>
<evidence type="ECO:0000259" key="1">
    <source>
        <dbReference type="Pfam" id="PF15283"/>
    </source>
</evidence>
<proteinExistence type="predicted"/>
<name>E0NUN5_9BACT</name>
<sequence length="277" mass="31485">MRVNFKHVFYGLMAVAATVVGTSCSSNNDNNGREETLTDIHPTKVFKGGLPKKAVDADVTTDKFGRVVKFVSAPNFNEVTFEYMDKKGSRVEKRPNVVMTVIHDGVKDTFDLYLNKDRFVSYCEHKYTHKGKTSLGAWRLSYDEEGRLLNVETNEQEEQTTRIQYKEGDIVSTTTTTKGAHSHSTTTKIDYLRPGLSTPYENKGCVMFFGLMFNIDLGDLEFAYWAGLLGHATRHLPVQAKTDNDTAEEFTWSFYENKYPKQVSYEDDGTVTLPFVW</sequence>
<dbReference type="RefSeq" id="WP_006950230.1">
    <property type="nucleotide sequence ID" value="NZ_BAJI01000012.1"/>
</dbReference>
<dbReference type="CDD" id="cd12871">
    <property type="entry name" value="Bacuni_01323_like"/>
    <property type="match status" value="1"/>
</dbReference>
<evidence type="ECO:0000313" key="2">
    <source>
        <dbReference type="EMBL" id="EFM01142.1"/>
    </source>
</evidence>
<dbReference type="eggNOG" id="ENOG5033VS4">
    <property type="taxonomic scope" value="Bacteria"/>
</dbReference>
<dbReference type="AlphaFoldDB" id="E0NUN5"/>
<dbReference type="Pfam" id="PF15283">
    <property type="entry name" value="DUF4595"/>
    <property type="match status" value="1"/>
</dbReference>
<keyword evidence="3" id="KW-1185">Reference proteome</keyword>
<evidence type="ECO:0000313" key="3">
    <source>
        <dbReference type="Proteomes" id="UP000004394"/>
    </source>
</evidence>
<dbReference type="InterPro" id="IPR027931">
    <property type="entry name" value="DUF4595"/>
</dbReference>
<protein>
    <recommendedName>
        <fullName evidence="1">DUF4595 domain-containing protein</fullName>
    </recommendedName>
</protein>
<dbReference type="Gene3D" id="2.40.160.190">
    <property type="match status" value="1"/>
</dbReference>
<organism evidence="2 3">
    <name type="scientific">Hoylesella marshii DSM 16973 = JCM 13450</name>
    <dbReference type="NCBI Taxonomy" id="862515"/>
    <lineage>
        <taxon>Bacteria</taxon>
        <taxon>Pseudomonadati</taxon>
        <taxon>Bacteroidota</taxon>
        <taxon>Bacteroidia</taxon>
        <taxon>Bacteroidales</taxon>
        <taxon>Prevotellaceae</taxon>
        <taxon>Hoylesella</taxon>
    </lineage>
</organism>